<gene>
    <name evidence="17" type="ordered locus">NAMH_1191</name>
</gene>
<dbReference type="GO" id="GO:0016740">
    <property type="term" value="F:transferase activity"/>
    <property type="evidence" value="ECO:0007669"/>
    <property type="project" value="UniProtKB-KW"/>
</dbReference>
<keyword evidence="13" id="KW-0961">Cell wall biogenesis/degradation</keyword>
<evidence type="ECO:0000256" key="13">
    <source>
        <dbReference type="ARBA" id="ARBA00023316"/>
    </source>
</evidence>
<keyword evidence="10" id="KW-0573">Peptidoglycan synthesis</keyword>
<dbReference type="InterPro" id="IPR012338">
    <property type="entry name" value="Beta-lactam/transpept-like"/>
</dbReference>
<evidence type="ECO:0000256" key="3">
    <source>
        <dbReference type="ARBA" id="ARBA00022475"/>
    </source>
</evidence>
<dbReference type="GO" id="GO:0009002">
    <property type="term" value="F:serine-type D-Ala-D-Ala carboxypeptidase activity"/>
    <property type="evidence" value="ECO:0007669"/>
    <property type="project" value="InterPro"/>
</dbReference>
<comment type="subcellular location">
    <subcellularLocation>
        <location evidence="2">Cell membrane</location>
    </subcellularLocation>
    <subcellularLocation>
        <location evidence="1">Membrane</location>
        <topology evidence="1">Single-pass membrane protein</topology>
    </subcellularLocation>
</comment>
<dbReference type="PANTHER" id="PTHR30627:SF2">
    <property type="entry name" value="PEPTIDOGLYCAN D,D-TRANSPEPTIDASE MRDA"/>
    <property type="match status" value="1"/>
</dbReference>
<evidence type="ECO:0000256" key="7">
    <source>
        <dbReference type="ARBA" id="ARBA00022692"/>
    </source>
</evidence>
<dbReference type="GO" id="GO:0005886">
    <property type="term" value="C:plasma membrane"/>
    <property type="evidence" value="ECO:0007669"/>
    <property type="project" value="UniProtKB-SubCell"/>
</dbReference>
<dbReference type="STRING" id="598659.NAMH_1191"/>
<dbReference type="GO" id="GO:0009252">
    <property type="term" value="P:peptidoglycan biosynthetic process"/>
    <property type="evidence" value="ECO:0007669"/>
    <property type="project" value="UniProtKB-KW"/>
</dbReference>
<feature type="domain" description="Penicillin-binding protein transpeptidase" evidence="15">
    <location>
        <begin position="251"/>
        <end position="581"/>
    </location>
</feature>
<evidence type="ECO:0000256" key="5">
    <source>
        <dbReference type="ARBA" id="ARBA00022645"/>
    </source>
</evidence>
<dbReference type="InterPro" id="IPR050515">
    <property type="entry name" value="Beta-lactam/transpept"/>
</dbReference>
<keyword evidence="4" id="KW-0997">Cell inner membrane</keyword>
<evidence type="ECO:0000256" key="14">
    <source>
        <dbReference type="SAM" id="Phobius"/>
    </source>
</evidence>
<evidence type="ECO:0000259" key="16">
    <source>
        <dbReference type="Pfam" id="PF03717"/>
    </source>
</evidence>
<dbReference type="AlphaFoldDB" id="B9LAC7"/>
<dbReference type="EMBL" id="CP001279">
    <property type="protein sequence ID" value="ACM93375.1"/>
    <property type="molecule type" value="Genomic_DNA"/>
</dbReference>
<evidence type="ECO:0000256" key="6">
    <source>
        <dbReference type="ARBA" id="ARBA00022670"/>
    </source>
</evidence>
<dbReference type="OrthoDB" id="9766847at2"/>
<dbReference type="InterPro" id="IPR001460">
    <property type="entry name" value="PCN-bd_Tpept"/>
</dbReference>
<keyword evidence="6" id="KW-0645">Protease</keyword>
<dbReference type="InterPro" id="IPR017790">
    <property type="entry name" value="Penicillin-binding_protein_2"/>
</dbReference>
<accession>B9LAC7</accession>
<proteinExistence type="predicted"/>
<dbReference type="SUPFAM" id="SSF56519">
    <property type="entry name" value="Penicillin binding protein dimerisation domain"/>
    <property type="match status" value="1"/>
</dbReference>
<dbReference type="NCBIfam" id="TIGR03423">
    <property type="entry name" value="pbp2_mrdA"/>
    <property type="match status" value="1"/>
</dbReference>
<dbReference type="PANTHER" id="PTHR30627">
    <property type="entry name" value="PEPTIDOGLYCAN D,D-TRANSPEPTIDASE"/>
    <property type="match status" value="1"/>
</dbReference>
<evidence type="ECO:0000256" key="9">
    <source>
        <dbReference type="ARBA" id="ARBA00022960"/>
    </source>
</evidence>
<evidence type="ECO:0000256" key="2">
    <source>
        <dbReference type="ARBA" id="ARBA00004236"/>
    </source>
</evidence>
<dbReference type="GO" id="GO:0006508">
    <property type="term" value="P:proteolysis"/>
    <property type="evidence" value="ECO:0007669"/>
    <property type="project" value="UniProtKB-KW"/>
</dbReference>
<evidence type="ECO:0000256" key="12">
    <source>
        <dbReference type="ARBA" id="ARBA00023136"/>
    </source>
</evidence>
<evidence type="ECO:0000313" key="18">
    <source>
        <dbReference type="Proteomes" id="UP000000448"/>
    </source>
</evidence>
<organism evidence="17 18">
    <name type="scientific">Nautilia profundicola (strain ATCC BAA-1463 / DSM 18972 / AmH)</name>
    <dbReference type="NCBI Taxonomy" id="598659"/>
    <lineage>
        <taxon>Bacteria</taxon>
        <taxon>Pseudomonadati</taxon>
        <taxon>Campylobacterota</taxon>
        <taxon>Epsilonproteobacteria</taxon>
        <taxon>Nautiliales</taxon>
        <taxon>Nautiliaceae</taxon>
        <taxon>Nautilia</taxon>
    </lineage>
</organism>
<keyword evidence="8" id="KW-0378">Hydrolase</keyword>
<dbReference type="InterPro" id="IPR036138">
    <property type="entry name" value="PBP_dimer_sf"/>
</dbReference>
<feature type="domain" description="Penicillin-binding protein dimerisation" evidence="16">
    <location>
        <begin position="46"/>
        <end position="217"/>
    </location>
</feature>
<evidence type="ECO:0000256" key="1">
    <source>
        <dbReference type="ARBA" id="ARBA00004167"/>
    </source>
</evidence>
<dbReference type="Proteomes" id="UP000000448">
    <property type="component" value="Chromosome"/>
</dbReference>
<dbReference type="GO" id="GO:0008360">
    <property type="term" value="P:regulation of cell shape"/>
    <property type="evidence" value="ECO:0007669"/>
    <property type="project" value="UniProtKB-KW"/>
</dbReference>
<evidence type="ECO:0000256" key="4">
    <source>
        <dbReference type="ARBA" id="ARBA00022519"/>
    </source>
</evidence>
<dbReference type="GO" id="GO:0071972">
    <property type="term" value="F:peptidoglycan L,D-transpeptidase activity"/>
    <property type="evidence" value="ECO:0007669"/>
    <property type="project" value="TreeGrafter"/>
</dbReference>
<dbReference type="eggNOG" id="COG0768">
    <property type="taxonomic scope" value="Bacteria"/>
</dbReference>
<name>B9LAC7_NAUPA</name>
<evidence type="ECO:0000256" key="8">
    <source>
        <dbReference type="ARBA" id="ARBA00022801"/>
    </source>
</evidence>
<dbReference type="GO" id="GO:0071555">
    <property type="term" value="P:cell wall organization"/>
    <property type="evidence" value="ECO:0007669"/>
    <property type="project" value="UniProtKB-KW"/>
</dbReference>
<dbReference type="Pfam" id="PF03717">
    <property type="entry name" value="PBP_dimer"/>
    <property type="match status" value="1"/>
</dbReference>
<dbReference type="Gene3D" id="3.30.1390.30">
    <property type="entry name" value="Penicillin-binding protein 2a, domain 3"/>
    <property type="match status" value="1"/>
</dbReference>
<keyword evidence="5" id="KW-0121">Carboxypeptidase</keyword>
<dbReference type="KEGG" id="nam:NAMH_1191"/>
<keyword evidence="18" id="KW-1185">Reference proteome</keyword>
<feature type="transmembrane region" description="Helical" evidence="14">
    <location>
        <begin position="5"/>
        <end position="22"/>
    </location>
</feature>
<keyword evidence="9" id="KW-0133">Cell shape</keyword>
<dbReference type="Pfam" id="PF00905">
    <property type="entry name" value="Transpeptidase"/>
    <property type="match status" value="1"/>
</dbReference>
<dbReference type="Gene3D" id="3.40.710.10">
    <property type="entry name" value="DD-peptidase/beta-lactamase superfamily"/>
    <property type="match status" value="1"/>
</dbReference>
<keyword evidence="7 14" id="KW-0812">Transmembrane</keyword>
<dbReference type="SUPFAM" id="SSF56601">
    <property type="entry name" value="beta-lactamase/transpeptidase-like"/>
    <property type="match status" value="1"/>
</dbReference>
<dbReference type="Gene3D" id="3.90.1310.10">
    <property type="entry name" value="Penicillin-binding protein 2a (Domain 2)"/>
    <property type="match status" value="1"/>
</dbReference>
<protein>
    <submittedName>
        <fullName evidence="17">Peptidoglycan glycosyltransferase</fullName>
    </submittedName>
</protein>
<evidence type="ECO:0000259" key="15">
    <source>
        <dbReference type="Pfam" id="PF00905"/>
    </source>
</evidence>
<evidence type="ECO:0000256" key="10">
    <source>
        <dbReference type="ARBA" id="ARBA00022984"/>
    </source>
</evidence>
<dbReference type="FunFam" id="3.40.710.10:FF:000024">
    <property type="entry name" value="Penicillin-binding protein 2"/>
    <property type="match status" value="1"/>
</dbReference>
<keyword evidence="11 14" id="KW-1133">Transmembrane helix</keyword>
<dbReference type="InterPro" id="IPR005311">
    <property type="entry name" value="PBP_dimer"/>
</dbReference>
<dbReference type="HOGENOM" id="CLU_009289_1_2_7"/>
<dbReference type="RefSeq" id="WP_015902427.1">
    <property type="nucleotide sequence ID" value="NC_012115.1"/>
</dbReference>
<keyword evidence="3" id="KW-1003">Cell membrane</keyword>
<evidence type="ECO:0000256" key="11">
    <source>
        <dbReference type="ARBA" id="ARBA00022989"/>
    </source>
</evidence>
<sequence>MRTKIVLSIILVFYAVLIYRVYDLSVKSNEKYKKLSLQNRQKEILIAPVRGVIYDRKGNPVAYNELRFDIALKPHLKKEDLIEAVQELTDTLNDINASKILQIYNKENSPYNHKPIVLLKYLNEDVIYKIQPFLSLNNNIIITPSYLRKYPYKDILSNVLGYVSKANVKDLQRNKTIELTQISGKRGIEKYYDDILQGEPGKKDVIVNAKNEILKEVSFTKPKSHTLTLSIDTTLQKYIYNLLKKENKKGAVVVMKTNGEILALVTYPSFDNNLFVKGIDFNTWNKLIHDIYNPLLNKPVSGIYPPGSTVKPAEGLIAAASRKWNPWKKIYCPGFLEIGNRKFRDWKVGGHGEVDLIKAIKRSVDVYYYKIGLRLGIDYIAKNLRKMGFGEKTGIDLPNEKKGIVPDKEWKIKRYHQPWFIGETLNAVIGQGYFLATPLQVAVNTALLASGKLPKPYIVKKIDSNVTKPVLKDVLTKKEKSYLGLVRRGMWAVCNAPGGTATNYLNTKVTIAGKTGTAQVYSIPQEVKKRKREDELKYFHRSHAWLTTYGPYRRPQVVVTVLIEHGGHGGHAAGGIVSRIYDYLVDNGYIKLR</sequence>
<reference evidence="17 18" key="1">
    <citation type="journal article" date="2009" name="PLoS Genet.">
        <title>Adaptations to submarine hydrothermal environments exemplified by the genome of Nautilia profundicola.</title>
        <authorList>
            <person name="Campbell B.J."/>
            <person name="Smith J.L."/>
            <person name="Hanson T.E."/>
            <person name="Klotz M.G."/>
            <person name="Stein L.Y."/>
            <person name="Lee C.K."/>
            <person name="Wu D."/>
            <person name="Robinson J.M."/>
            <person name="Khouri H.M."/>
            <person name="Eisen J.A."/>
            <person name="Cary S.C."/>
        </authorList>
    </citation>
    <scope>NUCLEOTIDE SEQUENCE [LARGE SCALE GENOMIC DNA]</scope>
    <source>
        <strain evidence="18">ATCC BAA-1463 / DSM 18972 / AmH</strain>
    </source>
</reference>
<keyword evidence="12 14" id="KW-0472">Membrane</keyword>
<evidence type="ECO:0000313" key="17">
    <source>
        <dbReference type="EMBL" id="ACM93375.1"/>
    </source>
</evidence>
<dbReference type="GO" id="GO:0008658">
    <property type="term" value="F:penicillin binding"/>
    <property type="evidence" value="ECO:0007669"/>
    <property type="project" value="InterPro"/>
</dbReference>